<organism evidence="1 2">
    <name type="scientific">Gemmobacter lanyuensis</name>
    <dbReference type="NCBI Taxonomy" id="1054497"/>
    <lineage>
        <taxon>Bacteria</taxon>
        <taxon>Pseudomonadati</taxon>
        <taxon>Pseudomonadota</taxon>
        <taxon>Alphaproteobacteria</taxon>
        <taxon>Rhodobacterales</taxon>
        <taxon>Paracoccaceae</taxon>
        <taxon>Gemmobacter</taxon>
    </lineage>
</organism>
<accession>A0A918J4K1</accession>
<dbReference type="EMBL" id="BMYQ01000030">
    <property type="protein sequence ID" value="GGW47269.1"/>
    <property type="molecule type" value="Genomic_DNA"/>
</dbReference>
<reference evidence="1" key="1">
    <citation type="journal article" date="2014" name="Int. J. Syst. Evol. Microbiol.">
        <title>Complete genome sequence of Corynebacterium casei LMG S-19264T (=DSM 44701T), isolated from a smear-ripened cheese.</title>
        <authorList>
            <consortium name="US DOE Joint Genome Institute (JGI-PGF)"/>
            <person name="Walter F."/>
            <person name="Albersmeier A."/>
            <person name="Kalinowski J."/>
            <person name="Ruckert C."/>
        </authorList>
    </citation>
    <scope>NUCLEOTIDE SEQUENCE</scope>
    <source>
        <strain evidence="1">KCTC 23714</strain>
    </source>
</reference>
<proteinExistence type="predicted"/>
<gene>
    <name evidence="1" type="ORF">GCM10011452_38500</name>
</gene>
<evidence type="ECO:0000313" key="2">
    <source>
        <dbReference type="Proteomes" id="UP000628984"/>
    </source>
</evidence>
<protein>
    <submittedName>
        <fullName evidence="1">Uncharacterized protein</fullName>
    </submittedName>
</protein>
<dbReference type="InterPro" id="IPR010522">
    <property type="entry name" value="RepC_bac"/>
</dbReference>
<dbReference type="Pfam" id="PF06504">
    <property type="entry name" value="RepC"/>
    <property type="match status" value="1"/>
</dbReference>
<dbReference type="Proteomes" id="UP000628984">
    <property type="component" value="Unassembled WGS sequence"/>
</dbReference>
<evidence type="ECO:0000313" key="1">
    <source>
        <dbReference type="EMBL" id="GGW47269.1"/>
    </source>
</evidence>
<reference evidence="1" key="2">
    <citation type="submission" date="2020-09" db="EMBL/GenBank/DDBJ databases">
        <authorList>
            <person name="Sun Q."/>
            <person name="Kim S."/>
        </authorList>
    </citation>
    <scope>NUCLEOTIDE SEQUENCE</scope>
    <source>
        <strain evidence="1">KCTC 23714</strain>
    </source>
</reference>
<dbReference type="AlphaFoldDB" id="A0A918J4K1"/>
<sequence length="264" mass="28331">MGRADYLNTSFELHAPLALDHVALTLLLTLCSLAGQANAPMLEGVARPAALWQKMRCEGAASGRPTASWTGSLTELMREMGCTGNAGSMRTLVRARLMALADVRVSVSNKSTGALVEAAQLLAFVENENKTLLKIALCPHLSRSVLRSLGGHYVHVCLVTYRRINTGAGRVLHALLSNRVRETAHQQWKCGVEKLSVALYGEEGSAAAQRKRLGATRAAAAALVAQGWSIEEFWRSGSLVYAIRRGATDPKVLQSHHAPRLGAG</sequence>
<name>A0A918J4K1_9RHOB</name>
<comment type="caution">
    <text evidence="1">The sequence shown here is derived from an EMBL/GenBank/DDBJ whole genome shotgun (WGS) entry which is preliminary data.</text>
</comment>
<keyword evidence="2" id="KW-1185">Reference proteome</keyword>